<comment type="caution">
    <text evidence="1">The sequence shown here is derived from an EMBL/GenBank/DDBJ whole genome shotgun (WGS) entry which is preliminary data.</text>
</comment>
<name>A0A0D0JRY6_AGRTU</name>
<accession>A0A0D0JRY6</accession>
<evidence type="ECO:0000313" key="2">
    <source>
        <dbReference type="Proteomes" id="UP000035017"/>
    </source>
</evidence>
<evidence type="ECO:0000313" key="1">
    <source>
        <dbReference type="EMBL" id="KIP98196.1"/>
    </source>
</evidence>
<sequence>MGSLSAPDAGVPDTFLQDKSCGQLADDKLTEAKARIIFLGLLAGIGDDREIQAARSSLKEAVMEVQGLGLDDADQRKKVLELQKEWYNLKYGSLPDGMSAAQRDQKVKDIDAAISGMPVVNKWTPVGVADRLEQWLKSWIDDFRKYYDEVKALIEADRWGAAVCKVGLDITFIVAEEVLVWGATALVGAAGGAAAAVSVHISARVIARGSKLASIIVRARKSHAVSLPHKAGHDVNFGQIDTAKPKDLTISKIDDEVGMGGAGDDHEPSTMGKKIIDARLKKRDEVYDRVTGGLSHKDLDLAAKEGYSPAQVSARQKLYDAFAQEYGDGTSINKGMDWSKPMRIVKTPPPSKLAMWRNENDMDRHGNYYDPNAGASTPDQSGINSVGRHMGIFKNEKPGLAFEGYGAPITDTWSVHGVNSSRNTQGGTRQFYVPDEFKPEPADRIGNLHNWRDLPGNKPWVKAEKDKSLRYELNPTKGYPVWYYDGPPIKEIGGER</sequence>
<dbReference type="Proteomes" id="UP000035017">
    <property type="component" value="Unassembled WGS sequence"/>
</dbReference>
<protein>
    <recommendedName>
        <fullName evidence="3">Bacterial toxin 46 domain-containing protein</fullName>
    </recommendedName>
</protein>
<organism evidence="1 2">
    <name type="scientific">Agrobacterium tumefaciens</name>
    <dbReference type="NCBI Taxonomy" id="358"/>
    <lineage>
        <taxon>Bacteria</taxon>
        <taxon>Pseudomonadati</taxon>
        <taxon>Pseudomonadota</taxon>
        <taxon>Alphaproteobacteria</taxon>
        <taxon>Hyphomicrobiales</taxon>
        <taxon>Rhizobiaceae</taxon>
        <taxon>Rhizobium/Agrobacterium group</taxon>
        <taxon>Agrobacterium</taxon>
        <taxon>Agrobacterium tumefaciens complex</taxon>
    </lineage>
</organism>
<dbReference type="OrthoDB" id="7302240at2"/>
<reference evidence="1 2" key="1">
    <citation type="submission" date="2014-12" db="EMBL/GenBank/DDBJ databases">
        <title>16Stimator: statistical estimation of ribosomal gene copy numbers from draft genome assemblies.</title>
        <authorList>
            <person name="Perisin M.A."/>
            <person name="Vetter M."/>
            <person name="Gilbert J.A."/>
            <person name="Bergelson J."/>
        </authorList>
    </citation>
    <scope>NUCLEOTIDE SEQUENCE [LARGE SCALE GENOMIC DNA]</scope>
    <source>
        <strain evidence="1 2">MEJ076</strain>
    </source>
</reference>
<proteinExistence type="predicted"/>
<dbReference type="EMBL" id="JXQV01000043">
    <property type="protein sequence ID" value="KIP98196.1"/>
    <property type="molecule type" value="Genomic_DNA"/>
</dbReference>
<evidence type="ECO:0008006" key="3">
    <source>
        <dbReference type="Google" id="ProtNLM"/>
    </source>
</evidence>
<gene>
    <name evidence="1" type="ORF">RU07_22775</name>
</gene>
<dbReference type="AlphaFoldDB" id="A0A0D0JRY6"/>